<dbReference type="PANTHER" id="PTHR30514">
    <property type="entry name" value="GLUCOKINASE"/>
    <property type="match status" value="1"/>
</dbReference>
<feature type="domain" description="HTH rpiR-type" evidence="1">
    <location>
        <begin position="3"/>
        <end position="79"/>
    </location>
</feature>
<dbReference type="RefSeq" id="WP_048834960.1">
    <property type="nucleotide sequence ID" value="NZ_BJMU01000007.1"/>
</dbReference>
<dbReference type="GO" id="GO:1901135">
    <property type="term" value="P:carbohydrate derivative metabolic process"/>
    <property type="evidence" value="ECO:0007669"/>
    <property type="project" value="InterPro"/>
</dbReference>
<gene>
    <name evidence="2" type="ORF">AOR01nite_15910</name>
</gene>
<evidence type="ECO:0000259" key="1">
    <source>
        <dbReference type="PROSITE" id="PS51071"/>
    </source>
</evidence>
<dbReference type="SUPFAM" id="SSF53697">
    <property type="entry name" value="SIS domain"/>
    <property type="match status" value="1"/>
</dbReference>
<evidence type="ECO:0000313" key="3">
    <source>
        <dbReference type="Proteomes" id="UP000317617"/>
    </source>
</evidence>
<organism evidence="2 3">
    <name type="scientific">Acetobacter orleanensis</name>
    <dbReference type="NCBI Taxonomy" id="104099"/>
    <lineage>
        <taxon>Bacteria</taxon>
        <taxon>Pseudomonadati</taxon>
        <taxon>Pseudomonadota</taxon>
        <taxon>Alphaproteobacteria</taxon>
        <taxon>Acetobacterales</taxon>
        <taxon>Acetobacteraceae</taxon>
        <taxon>Acetobacter</taxon>
    </lineage>
</organism>
<dbReference type="EMBL" id="BJMU01000007">
    <property type="protein sequence ID" value="GEB83114.1"/>
    <property type="molecule type" value="Genomic_DNA"/>
</dbReference>
<dbReference type="GO" id="GO:0097367">
    <property type="term" value="F:carbohydrate derivative binding"/>
    <property type="evidence" value="ECO:0007669"/>
    <property type="project" value="InterPro"/>
</dbReference>
<dbReference type="InterPro" id="IPR000281">
    <property type="entry name" value="HTH_RpiR"/>
</dbReference>
<dbReference type="PROSITE" id="PS51071">
    <property type="entry name" value="HTH_RPIR"/>
    <property type="match status" value="1"/>
</dbReference>
<evidence type="ECO:0000313" key="2">
    <source>
        <dbReference type="EMBL" id="GEB83114.1"/>
    </source>
</evidence>
<dbReference type="Proteomes" id="UP000317617">
    <property type="component" value="Unassembled WGS sequence"/>
</dbReference>
<accession>A0A4Y3TMV2</accession>
<dbReference type="SUPFAM" id="SSF46689">
    <property type="entry name" value="Homeodomain-like"/>
    <property type="match status" value="1"/>
</dbReference>
<dbReference type="InterPro" id="IPR009057">
    <property type="entry name" value="Homeodomain-like_sf"/>
</dbReference>
<dbReference type="AlphaFoldDB" id="A0A4Y3TMV2"/>
<dbReference type="Pfam" id="PF01380">
    <property type="entry name" value="SIS"/>
    <property type="match status" value="1"/>
</dbReference>
<dbReference type="InterPro" id="IPR046348">
    <property type="entry name" value="SIS_dom_sf"/>
</dbReference>
<dbReference type="Gene3D" id="1.10.10.10">
    <property type="entry name" value="Winged helix-like DNA-binding domain superfamily/Winged helix DNA-binding domain"/>
    <property type="match status" value="1"/>
</dbReference>
<dbReference type="InterPro" id="IPR001347">
    <property type="entry name" value="SIS_dom"/>
</dbReference>
<reference evidence="2 3" key="1">
    <citation type="submission" date="2019-06" db="EMBL/GenBank/DDBJ databases">
        <title>Whole genome shotgun sequence of Acetobacter orleanensis NBRC 13752.</title>
        <authorList>
            <person name="Hosoyama A."/>
            <person name="Uohara A."/>
            <person name="Ohji S."/>
            <person name="Ichikawa N."/>
        </authorList>
    </citation>
    <scope>NUCLEOTIDE SEQUENCE [LARGE SCALE GENOMIC DNA]</scope>
    <source>
        <strain evidence="2 3">NBRC 13752</strain>
    </source>
</reference>
<keyword evidence="3" id="KW-1185">Reference proteome</keyword>
<dbReference type="Pfam" id="PF01418">
    <property type="entry name" value="HTH_6"/>
    <property type="match status" value="1"/>
</dbReference>
<protein>
    <submittedName>
        <fullName evidence="2">Transcriptional regulator</fullName>
    </submittedName>
</protein>
<dbReference type="GO" id="GO:0003700">
    <property type="term" value="F:DNA-binding transcription factor activity"/>
    <property type="evidence" value="ECO:0007669"/>
    <property type="project" value="InterPro"/>
</dbReference>
<sequence>MKPDLILQSLHPDSGMTPTTRRVAQFIHDNRPLALASSAAELAEKLGTSDASVIRSVQAMGFESLAKLRAALIAGLTRAHTPASALSRTIEEIGSDLDTAVGSILDTQIEMAATLKNPTIRRQIADAVRVLHSCTRVAVFGIGPSHGIADYICRVLNRHGRISFPIGTTGRLFADDLILLHPTDAVIVMAYGTLSRDVAILFHEAQRQKLPVVLITDRIAATEVPSGTVIISTVRGKEEHIVMHSATVALLEAIAYGLSIASPEHTLQTLNRLNSFRSKLTEE</sequence>
<comment type="caution">
    <text evidence="2">The sequence shown here is derived from an EMBL/GenBank/DDBJ whole genome shotgun (WGS) entry which is preliminary data.</text>
</comment>
<dbReference type="InterPro" id="IPR047640">
    <property type="entry name" value="RpiR-like"/>
</dbReference>
<proteinExistence type="predicted"/>
<dbReference type="InterPro" id="IPR036388">
    <property type="entry name" value="WH-like_DNA-bd_sf"/>
</dbReference>
<dbReference type="Gene3D" id="3.40.50.10490">
    <property type="entry name" value="Glucose-6-phosphate isomerase like protein, domain 1"/>
    <property type="match status" value="1"/>
</dbReference>
<name>A0A4Y3TMV2_9PROT</name>
<dbReference type="GO" id="GO:0003677">
    <property type="term" value="F:DNA binding"/>
    <property type="evidence" value="ECO:0007669"/>
    <property type="project" value="InterPro"/>
</dbReference>
<dbReference type="STRING" id="104099.AD949_05510"/>